<protein>
    <submittedName>
        <fullName evidence="11">DNA polymerase subunit beta</fullName>
    </submittedName>
</protein>
<evidence type="ECO:0000256" key="9">
    <source>
        <dbReference type="ARBA" id="ARBA00038276"/>
    </source>
</evidence>
<evidence type="ECO:0000256" key="4">
    <source>
        <dbReference type="ARBA" id="ARBA00022695"/>
    </source>
</evidence>
<evidence type="ECO:0000313" key="11">
    <source>
        <dbReference type="EMBL" id="RJP18352.1"/>
    </source>
</evidence>
<dbReference type="InterPro" id="IPR043519">
    <property type="entry name" value="NT_sf"/>
</dbReference>
<reference evidence="11 12" key="1">
    <citation type="journal article" date="2017" name="ISME J.">
        <title>Energy and carbon metabolisms in a deep terrestrial subsurface fluid microbial community.</title>
        <authorList>
            <person name="Momper L."/>
            <person name="Jungbluth S.P."/>
            <person name="Lee M.D."/>
            <person name="Amend J.P."/>
        </authorList>
    </citation>
    <scope>NUCLEOTIDE SEQUENCE [LARGE SCALE GENOMIC DNA]</scope>
    <source>
        <strain evidence="11">SURF_5</strain>
    </source>
</reference>
<keyword evidence="2" id="KW-1277">Toxin-antitoxin system</keyword>
<name>A0A3A4NGH6_ABYX5</name>
<dbReference type="GO" id="GO:0046872">
    <property type="term" value="F:metal ion binding"/>
    <property type="evidence" value="ECO:0007669"/>
    <property type="project" value="UniProtKB-KW"/>
</dbReference>
<comment type="cofactor">
    <cofactor evidence="1">
        <name>Mg(2+)</name>
        <dbReference type="ChEBI" id="CHEBI:18420"/>
    </cofactor>
</comment>
<dbReference type="GO" id="GO:0005524">
    <property type="term" value="F:ATP binding"/>
    <property type="evidence" value="ECO:0007669"/>
    <property type="project" value="UniProtKB-KW"/>
</dbReference>
<sequence>MAAQIQIEREKIAAFCEKWKIKEFVLFGSVLREDFGPDSDIDVLISFSDDADWSLYDWIDMIDELKAIFGREVDLVEKGTIRNPFRRHAIMNNKEIVYAA</sequence>
<feature type="domain" description="Polymerase nucleotidyl transferase" evidence="10">
    <location>
        <begin position="12"/>
        <end position="96"/>
    </location>
</feature>
<dbReference type="Gene3D" id="3.30.460.10">
    <property type="entry name" value="Beta Polymerase, domain 2"/>
    <property type="match status" value="1"/>
</dbReference>
<evidence type="ECO:0000256" key="2">
    <source>
        <dbReference type="ARBA" id="ARBA00022649"/>
    </source>
</evidence>
<evidence type="ECO:0000256" key="7">
    <source>
        <dbReference type="ARBA" id="ARBA00022840"/>
    </source>
</evidence>
<dbReference type="Pfam" id="PF01909">
    <property type="entry name" value="NTP_transf_2"/>
    <property type="match status" value="1"/>
</dbReference>
<dbReference type="CDD" id="cd05403">
    <property type="entry name" value="NT_KNTase_like"/>
    <property type="match status" value="1"/>
</dbReference>
<keyword evidence="8" id="KW-0460">Magnesium</keyword>
<evidence type="ECO:0000256" key="5">
    <source>
        <dbReference type="ARBA" id="ARBA00022723"/>
    </source>
</evidence>
<proteinExistence type="inferred from homology"/>
<keyword evidence="5" id="KW-0479">Metal-binding</keyword>
<evidence type="ECO:0000256" key="3">
    <source>
        <dbReference type="ARBA" id="ARBA00022679"/>
    </source>
</evidence>
<accession>A0A3A4NGH6</accession>
<evidence type="ECO:0000256" key="6">
    <source>
        <dbReference type="ARBA" id="ARBA00022741"/>
    </source>
</evidence>
<dbReference type="SUPFAM" id="SSF81301">
    <property type="entry name" value="Nucleotidyltransferase"/>
    <property type="match status" value="1"/>
</dbReference>
<keyword evidence="7" id="KW-0067">ATP-binding</keyword>
<dbReference type="EMBL" id="QZKU01000102">
    <property type="protein sequence ID" value="RJP18352.1"/>
    <property type="molecule type" value="Genomic_DNA"/>
</dbReference>
<evidence type="ECO:0000259" key="10">
    <source>
        <dbReference type="Pfam" id="PF01909"/>
    </source>
</evidence>
<evidence type="ECO:0000256" key="8">
    <source>
        <dbReference type="ARBA" id="ARBA00022842"/>
    </source>
</evidence>
<keyword evidence="4" id="KW-0548">Nucleotidyltransferase</keyword>
<gene>
    <name evidence="11" type="ORF">C4520_14585</name>
</gene>
<dbReference type="PANTHER" id="PTHR33571">
    <property type="entry name" value="SSL8005 PROTEIN"/>
    <property type="match status" value="1"/>
</dbReference>
<dbReference type="Proteomes" id="UP000265882">
    <property type="component" value="Unassembled WGS sequence"/>
</dbReference>
<keyword evidence="6" id="KW-0547">Nucleotide-binding</keyword>
<dbReference type="AlphaFoldDB" id="A0A3A4NGH6"/>
<dbReference type="InterPro" id="IPR002934">
    <property type="entry name" value="Polymerase_NTP_transf_dom"/>
</dbReference>
<comment type="similarity">
    <text evidence="9">Belongs to the MntA antitoxin family.</text>
</comment>
<organism evidence="11 12">
    <name type="scientific">Abyssobacteria bacterium (strain SURF_5)</name>
    <dbReference type="NCBI Taxonomy" id="2093360"/>
    <lineage>
        <taxon>Bacteria</taxon>
        <taxon>Pseudomonadati</taxon>
        <taxon>Candidatus Hydrogenedentota</taxon>
        <taxon>Candidatus Abyssobacteria</taxon>
    </lineage>
</organism>
<evidence type="ECO:0000313" key="12">
    <source>
        <dbReference type="Proteomes" id="UP000265882"/>
    </source>
</evidence>
<dbReference type="PANTHER" id="PTHR33571:SF12">
    <property type="entry name" value="BSL3053 PROTEIN"/>
    <property type="match status" value="1"/>
</dbReference>
<dbReference type="GO" id="GO:0016779">
    <property type="term" value="F:nucleotidyltransferase activity"/>
    <property type="evidence" value="ECO:0007669"/>
    <property type="project" value="UniProtKB-KW"/>
</dbReference>
<dbReference type="InterPro" id="IPR052038">
    <property type="entry name" value="Type-VII_TA_antitoxin"/>
</dbReference>
<comment type="caution">
    <text evidence="11">The sequence shown here is derived from an EMBL/GenBank/DDBJ whole genome shotgun (WGS) entry which is preliminary data.</text>
</comment>
<keyword evidence="3" id="KW-0808">Transferase</keyword>
<evidence type="ECO:0000256" key="1">
    <source>
        <dbReference type="ARBA" id="ARBA00001946"/>
    </source>
</evidence>